<dbReference type="AlphaFoldDB" id="A0A3N4MHS3"/>
<organism evidence="3 4">
    <name type="scientific">Terfezia boudieri ATCC MYA-4762</name>
    <dbReference type="NCBI Taxonomy" id="1051890"/>
    <lineage>
        <taxon>Eukaryota</taxon>
        <taxon>Fungi</taxon>
        <taxon>Dikarya</taxon>
        <taxon>Ascomycota</taxon>
        <taxon>Pezizomycotina</taxon>
        <taxon>Pezizomycetes</taxon>
        <taxon>Pezizales</taxon>
        <taxon>Pezizaceae</taxon>
        <taxon>Terfezia</taxon>
    </lineage>
</organism>
<evidence type="ECO:0000313" key="3">
    <source>
        <dbReference type="EMBL" id="RPB28185.1"/>
    </source>
</evidence>
<name>A0A3N4MHS3_9PEZI</name>
<evidence type="ECO:0000256" key="1">
    <source>
        <dbReference type="SAM" id="MobiDB-lite"/>
    </source>
</evidence>
<keyword evidence="4" id="KW-1185">Reference proteome</keyword>
<proteinExistence type="predicted"/>
<accession>A0A3N4MHS3</accession>
<evidence type="ECO:0000256" key="2">
    <source>
        <dbReference type="SAM" id="Phobius"/>
    </source>
</evidence>
<keyword evidence="2" id="KW-0472">Membrane</keyword>
<feature type="region of interest" description="Disordered" evidence="1">
    <location>
        <begin position="80"/>
        <end position="99"/>
    </location>
</feature>
<evidence type="ECO:0000313" key="4">
    <source>
        <dbReference type="Proteomes" id="UP000267821"/>
    </source>
</evidence>
<reference evidence="3 4" key="1">
    <citation type="journal article" date="2018" name="Nat. Ecol. Evol.">
        <title>Pezizomycetes genomes reveal the molecular basis of ectomycorrhizal truffle lifestyle.</title>
        <authorList>
            <person name="Murat C."/>
            <person name="Payen T."/>
            <person name="Noel B."/>
            <person name="Kuo A."/>
            <person name="Morin E."/>
            <person name="Chen J."/>
            <person name="Kohler A."/>
            <person name="Krizsan K."/>
            <person name="Balestrini R."/>
            <person name="Da Silva C."/>
            <person name="Montanini B."/>
            <person name="Hainaut M."/>
            <person name="Levati E."/>
            <person name="Barry K.W."/>
            <person name="Belfiori B."/>
            <person name="Cichocki N."/>
            <person name="Clum A."/>
            <person name="Dockter R.B."/>
            <person name="Fauchery L."/>
            <person name="Guy J."/>
            <person name="Iotti M."/>
            <person name="Le Tacon F."/>
            <person name="Lindquist E.A."/>
            <person name="Lipzen A."/>
            <person name="Malagnac F."/>
            <person name="Mello A."/>
            <person name="Molinier V."/>
            <person name="Miyauchi S."/>
            <person name="Poulain J."/>
            <person name="Riccioni C."/>
            <person name="Rubini A."/>
            <person name="Sitrit Y."/>
            <person name="Splivallo R."/>
            <person name="Traeger S."/>
            <person name="Wang M."/>
            <person name="Zifcakova L."/>
            <person name="Wipf D."/>
            <person name="Zambonelli A."/>
            <person name="Paolocci F."/>
            <person name="Nowrousian M."/>
            <person name="Ottonello S."/>
            <person name="Baldrian P."/>
            <person name="Spatafora J.W."/>
            <person name="Henrissat B."/>
            <person name="Nagy L.G."/>
            <person name="Aury J.M."/>
            <person name="Wincker P."/>
            <person name="Grigoriev I.V."/>
            <person name="Bonfante P."/>
            <person name="Martin F.M."/>
        </authorList>
    </citation>
    <scope>NUCLEOTIDE SEQUENCE [LARGE SCALE GENOMIC DNA]</scope>
    <source>
        <strain evidence="3 4">ATCC MYA-4762</strain>
    </source>
</reference>
<dbReference type="Proteomes" id="UP000267821">
    <property type="component" value="Unassembled WGS sequence"/>
</dbReference>
<sequence>MCREELSSVGSLALELCSVYDAVLRHLQGQLTEGTYRSRGFTACILETHTRRGLIGAPPRTSNHHSRSVYGLRANRVVIPRQPSHKPPRPRTPKGTSERDLQQIVSSLQSWVLLFLSWCRVTLVERAQAHLLLSLSSPSSREPHSLVSETVNPTELCWTAELLRVVVDTPFYKGLRLQHHELRQRFKIEDLHTYSILQLLALFWTGLICIRLLSKRKQCNTSTYQREQQR</sequence>
<dbReference type="EMBL" id="ML121529">
    <property type="protein sequence ID" value="RPB28185.1"/>
    <property type="molecule type" value="Genomic_DNA"/>
</dbReference>
<keyword evidence="2" id="KW-1133">Transmembrane helix</keyword>
<gene>
    <name evidence="3" type="ORF">L211DRAFT_363636</name>
</gene>
<dbReference type="InParanoid" id="A0A3N4MHS3"/>
<keyword evidence="2" id="KW-0812">Transmembrane</keyword>
<protein>
    <submittedName>
        <fullName evidence="3">Uncharacterized protein</fullName>
    </submittedName>
</protein>
<feature type="compositionally biased region" description="Basic residues" evidence="1">
    <location>
        <begin position="83"/>
        <end position="92"/>
    </location>
</feature>
<feature type="transmembrane region" description="Helical" evidence="2">
    <location>
        <begin position="191"/>
        <end position="213"/>
    </location>
</feature>